<dbReference type="SUPFAM" id="SSF158682">
    <property type="entry name" value="TerB-like"/>
    <property type="match status" value="1"/>
</dbReference>
<dbReference type="SUPFAM" id="SSF53098">
    <property type="entry name" value="Ribonuclease H-like"/>
    <property type="match status" value="1"/>
</dbReference>
<dbReference type="InterPro" id="IPR036420">
    <property type="entry name" value="BRCT_dom_sf"/>
</dbReference>
<keyword evidence="2" id="KW-0378">Hydrolase</keyword>
<dbReference type="Gene3D" id="3.40.50.10190">
    <property type="entry name" value="BRCT domain"/>
    <property type="match status" value="1"/>
</dbReference>
<dbReference type="RefSeq" id="WP_197554079.1">
    <property type="nucleotide sequence ID" value="NZ_CP063212.1"/>
</dbReference>
<keyword evidence="1" id="KW-0540">Nuclease</keyword>
<feature type="domain" description="Exonuclease" evidence="5">
    <location>
        <begin position="11"/>
        <end position="177"/>
    </location>
</feature>
<evidence type="ECO:0000259" key="5">
    <source>
        <dbReference type="SMART" id="SM00479"/>
    </source>
</evidence>
<dbReference type="Pfam" id="PF00929">
    <property type="entry name" value="RNase_T"/>
    <property type="match status" value="1"/>
</dbReference>
<protein>
    <recommendedName>
        <fullName evidence="5">Exonuclease domain-containing protein</fullName>
    </recommendedName>
</protein>
<feature type="compositionally biased region" description="Polar residues" evidence="4">
    <location>
        <begin position="328"/>
        <end position="347"/>
    </location>
</feature>
<dbReference type="Gene3D" id="3.30.420.10">
    <property type="entry name" value="Ribonuclease H-like superfamily/Ribonuclease H"/>
    <property type="match status" value="1"/>
</dbReference>
<accession>A0A7M1R1A1</accession>
<evidence type="ECO:0000256" key="1">
    <source>
        <dbReference type="ARBA" id="ARBA00022722"/>
    </source>
</evidence>
<dbReference type="CDD" id="cd06127">
    <property type="entry name" value="DEDDh"/>
    <property type="match status" value="1"/>
</dbReference>
<dbReference type="Proteomes" id="UP000594961">
    <property type="component" value="Chromosome"/>
</dbReference>
<dbReference type="FunFam" id="3.30.420.10:FF:000045">
    <property type="entry name" value="3'-5' exonuclease DinG"/>
    <property type="match status" value="1"/>
</dbReference>
<dbReference type="InterPro" id="IPR012337">
    <property type="entry name" value="RNaseH-like_sf"/>
</dbReference>
<dbReference type="EMBL" id="CP063212">
    <property type="protein sequence ID" value="QOR48060.1"/>
    <property type="molecule type" value="Genomic_DNA"/>
</dbReference>
<dbReference type="AlphaFoldDB" id="A0A7M1R1A1"/>
<keyword evidence="3" id="KW-0269">Exonuclease</keyword>
<reference evidence="6 7" key="1">
    <citation type="submission" date="2020-10" db="EMBL/GenBank/DDBJ databases">
        <title>Trueperella pecoris sp. nov. isolated from bovine and porcine specimens.</title>
        <authorList>
            <person name="Schoenecker L."/>
            <person name="Schnydrig P."/>
            <person name="Brodard I."/>
            <person name="Thomann A."/>
            <person name="Hemphill A."/>
            <person name="Rodriguez-Campos S."/>
            <person name="Perreten V."/>
            <person name="Jores J."/>
            <person name="Kittl S."/>
        </authorList>
    </citation>
    <scope>NUCLEOTIDE SEQUENCE [LARGE SCALE GENOMIC DNA]</scope>
    <source>
        <strain evidence="6 7">19OD0592</strain>
    </source>
</reference>
<evidence type="ECO:0000256" key="3">
    <source>
        <dbReference type="ARBA" id="ARBA00022839"/>
    </source>
</evidence>
<name>A0A7M1R1A1_9ACTO</name>
<feature type="region of interest" description="Disordered" evidence="4">
    <location>
        <begin position="325"/>
        <end position="348"/>
    </location>
</feature>
<proteinExistence type="predicted"/>
<dbReference type="InterPro" id="IPR036397">
    <property type="entry name" value="RNaseH_sf"/>
</dbReference>
<sequence>MSNPDLYATGGYAVVDFETTGLSFNRGDRVLEVGVVKLDAAGNIVDTFETLVNPMRHVGATHIHGITASDVMAAPLFGDIADHLAAILEGTVFVAHNASFDARFARDELAATGNFLGAKIPYLDTMALARHYGVGKSAKLSDVSQALGIRNSHAHSALADAIATAQVLEYFLHQTPAVQERSWRAAIDATRNCTHYRYCTLADDPKRITRADAARARDALRNGTWVRQAVGGRDIPDDFVVAQYFHLLDDVFLDRELSLSEQQRLLSFAAHNDLSNAALTKIHESYLRFLIDAAWADGVLTPEEQSTIEIVGKYLGTPVGTLTGRAVSPSTSNRASATALGQDSEATPSAPAHAHLFESKIVLNPGDRVTVTGPVLHGHEEWERFFAGHGVGVAGLAKCTKVLIAGDTNSMSSKARKARAYGIPVISEPAVADSVTFA</sequence>
<evidence type="ECO:0000256" key="2">
    <source>
        <dbReference type="ARBA" id="ARBA00022801"/>
    </source>
</evidence>
<dbReference type="PANTHER" id="PTHR30231:SF4">
    <property type="entry name" value="PROTEIN NEN2"/>
    <property type="match status" value="1"/>
</dbReference>
<dbReference type="InterPro" id="IPR013520">
    <property type="entry name" value="Ribonucl_H"/>
</dbReference>
<dbReference type="SMART" id="SM00479">
    <property type="entry name" value="EXOIII"/>
    <property type="match status" value="1"/>
</dbReference>
<dbReference type="PANTHER" id="PTHR30231">
    <property type="entry name" value="DNA POLYMERASE III SUBUNIT EPSILON"/>
    <property type="match status" value="1"/>
</dbReference>
<organism evidence="6 7">
    <name type="scientific">Trueperella pecoris</name>
    <dbReference type="NCBI Taxonomy" id="2733571"/>
    <lineage>
        <taxon>Bacteria</taxon>
        <taxon>Bacillati</taxon>
        <taxon>Actinomycetota</taxon>
        <taxon>Actinomycetes</taxon>
        <taxon>Actinomycetales</taxon>
        <taxon>Actinomycetaceae</taxon>
        <taxon>Trueperella</taxon>
    </lineage>
</organism>
<dbReference type="GO" id="GO:0008408">
    <property type="term" value="F:3'-5' exonuclease activity"/>
    <property type="evidence" value="ECO:0007669"/>
    <property type="project" value="TreeGrafter"/>
</dbReference>
<evidence type="ECO:0000256" key="4">
    <source>
        <dbReference type="SAM" id="MobiDB-lite"/>
    </source>
</evidence>
<dbReference type="GO" id="GO:0005829">
    <property type="term" value="C:cytosol"/>
    <property type="evidence" value="ECO:0007669"/>
    <property type="project" value="TreeGrafter"/>
</dbReference>
<evidence type="ECO:0000313" key="7">
    <source>
        <dbReference type="Proteomes" id="UP000594961"/>
    </source>
</evidence>
<dbReference type="GO" id="GO:0003676">
    <property type="term" value="F:nucleic acid binding"/>
    <property type="evidence" value="ECO:0007669"/>
    <property type="project" value="InterPro"/>
</dbReference>
<evidence type="ECO:0000313" key="6">
    <source>
        <dbReference type="EMBL" id="QOR48060.1"/>
    </source>
</evidence>
<dbReference type="InterPro" id="IPR029024">
    <property type="entry name" value="TerB-like"/>
</dbReference>
<gene>
    <name evidence="6" type="ORF">INS90_01820</name>
</gene>